<name>A0ABR6BA93_9PSEU</name>
<protein>
    <submittedName>
        <fullName evidence="1">Membrane dipeptidase</fullName>
        <ecNumber evidence="1">3.4.13.19</ecNumber>
    </submittedName>
</protein>
<dbReference type="GO" id="GO:0016805">
    <property type="term" value="F:dipeptidase activity"/>
    <property type="evidence" value="ECO:0007669"/>
    <property type="project" value="UniProtKB-KW"/>
</dbReference>
<organism evidence="1 2">
    <name type="scientific">Kutzneria viridogrisea</name>
    <dbReference type="NCBI Taxonomy" id="47990"/>
    <lineage>
        <taxon>Bacteria</taxon>
        <taxon>Bacillati</taxon>
        <taxon>Actinomycetota</taxon>
        <taxon>Actinomycetes</taxon>
        <taxon>Pseudonocardiales</taxon>
        <taxon>Pseudonocardiaceae</taxon>
        <taxon>Kutzneria</taxon>
    </lineage>
</organism>
<evidence type="ECO:0000313" key="1">
    <source>
        <dbReference type="EMBL" id="MBA8923514.1"/>
    </source>
</evidence>
<dbReference type="SUPFAM" id="SSF51556">
    <property type="entry name" value="Metallo-dependent hydrolases"/>
    <property type="match status" value="1"/>
</dbReference>
<comment type="caution">
    <text evidence="1">The sequence shown here is derived from an EMBL/GenBank/DDBJ whole genome shotgun (WGS) entry which is preliminary data.</text>
</comment>
<dbReference type="EMBL" id="JACJID010000001">
    <property type="protein sequence ID" value="MBA8923514.1"/>
    <property type="molecule type" value="Genomic_DNA"/>
</dbReference>
<dbReference type="Proteomes" id="UP000517916">
    <property type="component" value="Unassembled WGS sequence"/>
</dbReference>
<keyword evidence="1" id="KW-0224">Dipeptidase</keyword>
<gene>
    <name evidence="1" type="ORF">BC739_000711</name>
</gene>
<keyword evidence="1" id="KW-0378">Hydrolase</keyword>
<dbReference type="Pfam" id="PF01244">
    <property type="entry name" value="Peptidase_M19"/>
    <property type="match status" value="1"/>
</dbReference>
<dbReference type="PROSITE" id="PS51365">
    <property type="entry name" value="RENAL_DIPEPTIDASE_2"/>
    <property type="match status" value="1"/>
</dbReference>
<sequence length="381" mass="40730">MPEYGSFPFGLSPEDEARAARLHRDSIVIDMTYQGPCSPDVWTEQLRAELPESADYGTAASFLLEKAIRGEFPEYRALFDASGATTGLTGCVLENAQGVLEAAAETARTLAAFDWLRPARRAEDIREAHADGEHALVGMCQLNMLRPSDIDLLDAAAALGVAHTVDCAYNTATFIGAGCTERNDPGLSAFGNAFVDRCNAIGVIVDTAHSGPRTTIDACARSAAPVLATHTSAAALYACDRAKSDEELQAIAATGGVIGVVAVPFFLTDLAADPAPTIELTLDHIDYLVRLVGAEHVGIGTDWPLALPAEVLERTFLPMALSTMGFRPDHQLDVAATLDGFRDYRDLVNITRGLVSRGYSDQQIEMILGGNFLRVFEQVVG</sequence>
<proteinExistence type="predicted"/>
<dbReference type="EC" id="3.4.13.19" evidence="1"/>
<dbReference type="InterPro" id="IPR032466">
    <property type="entry name" value="Metal_Hydrolase"/>
</dbReference>
<dbReference type="InterPro" id="IPR008257">
    <property type="entry name" value="Pept_M19"/>
</dbReference>
<keyword evidence="1" id="KW-0645">Protease</keyword>
<dbReference type="PANTHER" id="PTHR10443">
    <property type="entry name" value="MICROSOMAL DIPEPTIDASE"/>
    <property type="match status" value="1"/>
</dbReference>
<evidence type="ECO:0000313" key="2">
    <source>
        <dbReference type="Proteomes" id="UP000517916"/>
    </source>
</evidence>
<accession>A0ABR6BA93</accession>
<keyword evidence="2" id="KW-1185">Reference proteome</keyword>
<dbReference type="Gene3D" id="3.20.20.140">
    <property type="entry name" value="Metal-dependent hydrolases"/>
    <property type="match status" value="1"/>
</dbReference>
<dbReference type="PANTHER" id="PTHR10443:SF12">
    <property type="entry name" value="DIPEPTIDASE"/>
    <property type="match status" value="1"/>
</dbReference>
<dbReference type="RefSeq" id="WP_025358876.1">
    <property type="nucleotide sequence ID" value="NZ_BAAABQ010000041.1"/>
</dbReference>
<reference evidence="1 2" key="1">
    <citation type="submission" date="2020-08" db="EMBL/GenBank/DDBJ databases">
        <title>Genomic Encyclopedia of Archaeal and Bacterial Type Strains, Phase II (KMG-II): from individual species to whole genera.</title>
        <authorList>
            <person name="Goeker M."/>
        </authorList>
    </citation>
    <scope>NUCLEOTIDE SEQUENCE [LARGE SCALE GENOMIC DNA]</scope>
    <source>
        <strain evidence="1 2">DSM 43850</strain>
    </source>
</reference>